<evidence type="ECO:0000256" key="8">
    <source>
        <dbReference type="SAM" id="Phobius"/>
    </source>
</evidence>
<feature type="transmembrane region" description="Helical" evidence="8">
    <location>
        <begin position="18"/>
        <end position="35"/>
    </location>
</feature>
<dbReference type="InterPro" id="IPR018093">
    <property type="entry name" value="BCCT_CS"/>
</dbReference>
<comment type="subcellular location">
    <subcellularLocation>
        <location evidence="1">Cell membrane</location>
        <topology evidence="1">Multi-pass membrane protein</topology>
    </subcellularLocation>
</comment>
<evidence type="ECO:0000256" key="2">
    <source>
        <dbReference type="ARBA" id="ARBA00005658"/>
    </source>
</evidence>
<dbReference type="InterPro" id="IPR000060">
    <property type="entry name" value="BCCT_transptr"/>
</dbReference>
<dbReference type="PANTHER" id="PTHR30047">
    <property type="entry name" value="HIGH-AFFINITY CHOLINE TRANSPORT PROTEIN-RELATED"/>
    <property type="match status" value="1"/>
</dbReference>
<dbReference type="Pfam" id="PF02028">
    <property type="entry name" value="BCCT"/>
    <property type="match status" value="1"/>
</dbReference>
<dbReference type="PANTHER" id="PTHR30047:SF7">
    <property type="entry name" value="HIGH-AFFINITY CHOLINE TRANSPORT PROTEIN"/>
    <property type="match status" value="1"/>
</dbReference>
<keyword evidence="4" id="KW-1003">Cell membrane</keyword>
<feature type="transmembrane region" description="Helical" evidence="8">
    <location>
        <begin position="96"/>
        <end position="116"/>
    </location>
</feature>
<protein>
    <submittedName>
        <fullName evidence="9">BCCT family transporter</fullName>
    </submittedName>
</protein>
<evidence type="ECO:0000256" key="4">
    <source>
        <dbReference type="ARBA" id="ARBA00022475"/>
    </source>
</evidence>
<feature type="transmembrane region" description="Helical" evidence="8">
    <location>
        <begin position="147"/>
        <end position="167"/>
    </location>
</feature>
<evidence type="ECO:0000313" key="9">
    <source>
        <dbReference type="EMBL" id="QFR50156.1"/>
    </source>
</evidence>
<reference evidence="9 10" key="1">
    <citation type="submission" date="2019-09" db="EMBL/GenBank/DDBJ databases">
        <title>Sulfurimonas gotlandica sp. nov., a chemoautotrophic and psychrotolerant epsilonproteobacterium isolated from a pelagic redoxcline, and an emended description of the genus Sulfurimonas.</title>
        <authorList>
            <person name="Wang S."/>
            <person name="Jiang L."/>
            <person name="Shao S."/>
        </authorList>
    </citation>
    <scope>NUCLEOTIDE SEQUENCE [LARGE SCALE GENOMIC DNA]</scope>
    <source>
        <strain evidence="9 10">GYSZ_1</strain>
    </source>
</reference>
<keyword evidence="3" id="KW-0813">Transport</keyword>
<keyword evidence="7 8" id="KW-0472">Membrane</keyword>
<evidence type="ECO:0000313" key="10">
    <source>
        <dbReference type="Proteomes" id="UP000326944"/>
    </source>
</evidence>
<feature type="transmembrane region" description="Helical" evidence="8">
    <location>
        <begin position="321"/>
        <end position="338"/>
    </location>
</feature>
<accession>A0A5P8P3B9</accession>
<dbReference type="AlphaFoldDB" id="A0A5P8P3B9"/>
<feature type="transmembrane region" description="Helical" evidence="8">
    <location>
        <begin position="446"/>
        <end position="469"/>
    </location>
</feature>
<feature type="transmembrane region" description="Helical" evidence="8">
    <location>
        <begin position="266"/>
        <end position="286"/>
    </location>
</feature>
<dbReference type="PROSITE" id="PS01303">
    <property type="entry name" value="BCCT"/>
    <property type="match status" value="1"/>
</dbReference>
<keyword evidence="10" id="KW-1185">Reference proteome</keyword>
<evidence type="ECO:0000256" key="5">
    <source>
        <dbReference type="ARBA" id="ARBA00022692"/>
    </source>
</evidence>
<dbReference type="EMBL" id="CP043617">
    <property type="protein sequence ID" value="QFR50156.1"/>
    <property type="molecule type" value="Genomic_DNA"/>
</dbReference>
<sequence length="670" mass="74769">MEESEASKSRESTILKPVFYPSVAVIFIMVVFAVIDPQDVGEIFSSIKQFIAQKFGWLYMLSVGVFTFFVLFLALSPYGRFKLGPDQSKPNFSYSSWFAMLFSAGMGIGLMFWSVAEPVMHYTSPPIGDGGTMQAAKDAMKITFFHWGFHAWAIYAVVGLVLAYFSFRHGLPLSVRSALYPLVGKKIYGSIGHTVDTVAVLGTILGVATSLGLGVMQVNAGLNYLFDITISTSVQVVLIAIITAMATVSVVLGLEGGIKKLSNLNLYLAASLLLFVLLAGPTFFLLDAWLQNIGNYLSDIVYMTFNQYAYNDTKWMSSWTLFYWAWWIAWAPFVGMFIARVSRGRTIREFVFGVMFVPVGFTFIWMTVFGNTALDAIMNNGFVALSEAVSADVSTALFKFLEHFPMSSFVSVVAMILVITFFVTSSDSGSLVVDTIASKTKLEAPVWQRIFWAVLEGVVAATLLLAGGLGALQSASITIALPFAVIMLIASWGLYRALHLESTRYESLQHHMNAGRHGKISGTWKSRLSRIVSYPSMQETKRFISEDVMNAMKLVKDELNTHYWDVEIIHDNKNSVSFFKAEHSGDMDFIYEVRAKKYDTPEYAFPESINPTQEQHEYARAEVYLQDGNKAYDIYGYDEEVIATDIIDQFEKHRHFLHNTAGLSPAIPID</sequence>
<organism evidence="9 10">
    <name type="scientific">Sulfurimonas lithotrophica</name>
    <dbReference type="NCBI Taxonomy" id="2590022"/>
    <lineage>
        <taxon>Bacteria</taxon>
        <taxon>Pseudomonadati</taxon>
        <taxon>Campylobacterota</taxon>
        <taxon>Epsilonproteobacteria</taxon>
        <taxon>Campylobacterales</taxon>
        <taxon>Sulfurimonadaceae</taxon>
        <taxon>Sulfurimonas</taxon>
    </lineage>
</organism>
<feature type="transmembrane region" description="Helical" evidence="8">
    <location>
        <begin position="187"/>
        <end position="213"/>
    </location>
</feature>
<dbReference type="RefSeq" id="WP_152308104.1">
    <property type="nucleotide sequence ID" value="NZ_CP043617.1"/>
</dbReference>
<feature type="transmembrane region" description="Helical" evidence="8">
    <location>
        <begin position="55"/>
        <end position="75"/>
    </location>
</feature>
<feature type="transmembrane region" description="Helical" evidence="8">
    <location>
        <begin position="404"/>
        <end position="425"/>
    </location>
</feature>
<keyword evidence="5 8" id="KW-0812">Transmembrane</keyword>
<name>A0A5P8P3B9_9BACT</name>
<evidence type="ECO:0000256" key="7">
    <source>
        <dbReference type="ARBA" id="ARBA00023136"/>
    </source>
</evidence>
<gene>
    <name evidence="9" type="ORF">FJR48_10625</name>
</gene>
<dbReference type="KEGG" id="sulg:FJR48_10625"/>
<comment type="similarity">
    <text evidence="2">Belongs to the BCCT transporter (TC 2.A.15) family.</text>
</comment>
<feature type="transmembrane region" description="Helical" evidence="8">
    <location>
        <begin position="350"/>
        <end position="369"/>
    </location>
</feature>
<dbReference type="Proteomes" id="UP000326944">
    <property type="component" value="Chromosome"/>
</dbReference>
<evidence type="ECO:0000256" key="1">
    <source>
        <dbReference type="ARBA" id="ARBA00004651"/>
    </source>
</evidence>
<dbReference type="NCBIfam" id="NF007399">
    <property type="entry name" value="PRK09928.1"/>
    <property type="match status" value="1"/>
</dbReference>
<dbReference type="NCBIfam" id="TIGR00842">
    <property type="entry name" value="bcct"/>
    <property type="match status" value="1"/>
</dbReference>
<keyword evidence="6 8" id="KW-1133">Transmembrane helix</keyword>
<dbReference type="GO" id="GO:0022857">
    <property type="term" value="F:transmembrane transporter activity"/>
    <property type="evidence" value="ECO:0007669"/>
    <property type="project" value="InterPro"/>
</dbReference>
<evidence type="ECO:0000256" key="3">
    <source>
        <dbReference type="ARBA" id="ARBA00022448"/>
    </source>
</evidence>
<dbReference type="GO" id="GO:0005886">
    <property type="term" value="C:plasma membrane"/>
    <property type="evidence" value="ECO:0007669"/>
    <property type="project" value="UniProtKB-SubCell"/>
</dbReference>
<proteinExistence type="inferred from homology"/>
<feature type="transmembrane region" description="Helical" evidence="8">
    <location>
        <begin position="475"/>
        <end position="495"/>
    </location>
</feature>
<feature type="transmembrane region" description="Helical" evidence="8">
    <location>
        <begin position="233"/>
        <end position="254"/>
    </location>
</feature>
<dbReference type="OrthoDB" id="9775735at2"/>
<evidence type="ECO:0000256" key="6">
    <source>
        <dbReference type="ARBA" id="ARBA00022989"/>
    </source>
</evidence>